<dbReference type="AlphaFoldDB" id="A0A1D3D3R4"/>
<keyword evidence="1" id="KW-0175">Coiled coil</keyword>
<reference evidence="2 3" key="1">
    <citation type="journal article" date="2016" name="BMC Genomics">
        <title>Comparative genomics reveals Cyclospora cayetanensis possesses coccidia-like metabolism and invasion components but unique surface antigens.</title>
        <authorList>
            <person name="Liu S."/>
            <person name="Wang L."/>
            <person name="Zheng H."/>
            <person name="Xu Z."/>
            <person name="Roellig D.M."/>
            <person name="Li N."/>
            <person name="Frace M.A."/>
            <person name="Tang K."/>
            <person name="Arrowood M.J."/>
            <person name="Moss D.M."/>
            <person name="Zhang L."/>
            <person name="Feng Y."/>
            <person name="Xiao L."/>
        </authorList>
    </citation>
    <scope>NUCLEOTIDE SEQUENCE [LARGE SCALE GENOMIC DNA]</scope>
    <source>
        <strain evidence="2 3">CHN_HEN01</strain>
    </source>
</reference>
<evidence type="ECO:0000256" key="1">
    <source>
        <dbReference type="SAM" id="Coils"/>
    </source>
</evidence>
<name>A0A1D3D3R4_9EIME</name>
<dbReference type="InParanoid" id="A0A1D3D3R4"/>
<dbReference type="VEuPathDB" id="ToxoDB:cyc_01868"/>
<dbReference type="EMBL" id="JROU02000857">
    <property type="protein sequence ID" value="OEH78084.1"/>
    <property type="molecule type" value="Genomic_DNA"/>
</dbReference>
<feature type="coiled-coil region" evidence="1">
    <location>
        <begin position="174"/>
        <end position="216"/>
    </location>
</feature>
<sequence>MAAVSCSPQIRVDVNCPATREENTALGSLRFRVAAAKAWGFPESRACFSAPQSSRESVSSSSLGRRSECTAHRADDIASCPHPAVQAKAERLDELSSRIYKTEHDINTDLRQQSSAVARTRASTFSLNPRRLPLRIVKESPKQARVRASSLICGPLAVQQTLAEQQVCIERRMVELRQQNRQRLQRRQQEAKKRHLQHLMEQREALLARRQRIKLASLWKERGMAAAAKFPAWAREESIQQHLPSEMSQEIRAGSHTAEELLAALVLSESISLQQEKRTCGETNGKGQCTWQQLR</sequence>
<dbReference type="Proteomes" id="UP000095192">
    <property type="component" value="Unassembled WGS sequence"/>
</dbReference>
<protein>
    <submittedName>
        <fullName evidence="2">Uncharacterized protein</fullName>
    </submittedName>
</protein>
<gene>
    <name evidence="2" type="ORF">cyc_01868</name>
</gene>
<evidence type="ECO:0000313" key="2">
    <source>
        <dbReference type="EMBL" id="OEH78084.1"/>
    </source>
</evidence>
<accession>A0A1D3D3R4</accession>
<proteinExistence type="predicted"/>
<keyword evidence="3" id="KW-1185">Reference proteome</keyword>
<comment type="caution">
    <text evidence="2">The sequence shown here is derived from an EMBL/GenBank/DDBJ whole genome shotgun (WGS) entry which is preliminary data.</text>
</comment>
<organism evidence="2 3">
    <name type="scientific">Cyclospora cayetanensis</name>
    <dbReference type="NCBI Taxonomy" id="88456"/>
    <lineage>
        <taxon>Eukaryota</taxon>
        <taxon>Sar</taxon>
        <taxon>Alveolata</taxon>
        <taxon>Apicomplexa</taxon>
        <taxon>Conoidasida</taxon>
        <taxon>Coccidia</taxon>
        <taxon>Eucoccidiorida</taxon>
        <taxon>Eimeriorina</taxon>
        <taxon>Eimeriidae</taxon>
        <taxon>Cyclospora</taxon>
    </lineage>
</organism>
<evidence type="ECO:0000313" key="3">
    <source>
        <dbReference type="Proteomes" id="UP000095192"/>
    </source>
</evidence>